<proteinExistence type="predicted"/>
<accession>H3KE66</accession>
<dbReference type="EMBL" id="AFBQ01000139">
    <property type="protein sequence ID" value="EHY31593.1"/>
    <property type="molecule type" value="Genomic_DNA"/>
</dbReference>
<comment type="caution">
    <text evidence="1">The sequence shown here is derived from an EMBL/GenBank/DDBJ whole genome shotgun (WGS) entry which is preliminary data.</text>
</comment>
<dbReference type="STRING" id="762967.HMPREF9440_01030"/>
<protein>
    <submittedName>
        <fullName evidence="1">Uncharacterized protein</fullName>
    </submittedName>
</protein>
<keyword evidence="2" id="KW-1185">Reference proteome</keyword>
<dbReference type="Proteomes" id="UP000004956">
    <property type="component" value="Unassembled WGS sequence"/>
</dbReference>
<dbReference type="AlphaFoldDB" id="H3KE66"/>
<dbReference type="HOGENOM" id="CLU_2496744_0_0_4"/>
<reference evidence="1 2" key="1">
    <citation type="submission" date="2011-11" db="EMBL/GenBank/DDBJ databases">
        <authorList>
            <person name="Weinstock G."/>
            <person name="Sodergren E."/>
            <person name="Clifton S."/>
            <person name="Fulton L."/>
            <person name="Fulton B."/>
            <person name="Courtney L."/>
            <person name="Fronick C."/>
            <person name="Harrison M."/>
            <person name="Strong C."/>
            <person name="Farmer C."/>
            <person name="Delahaunty K."/>
            <person name="Markovic C."/>
            <person name="Hall O."/>
            <person name="Minx P."/>
            <person name="Tomlinson C."/>
            <person name="Mitreva M."/>
            <person name="Hou S."/>
            <person name="Chen J."/>
            <person name="Wollam A."/>
            <person name="Pepin K.H."/>
            <person name="Johnson M."/>
            <person name="Bhonagiri V."/>
            <person name="Zhang X."/>
            <person name="Suruliraj S."/>
            <person name="Warren W."/>
            <person name="Chinwalla A."/>
            <person name="Mardis E.R."/>
            <person name="Wilson R.K."/>
        </authorList>
    </citation>
    <scope>NUCLEOTIDE SEQUENCE [LARGE SCALE GENOMIC DNA]</scope>
    <source>
        <strain evidence="1 2">YIT 11816</strain>
    </source>
</reference>
<evidence type="ECO:0000313" key="1">
    <source>
        <dbReference type="EMBL" id="EHY31593.1"/>
    </source>
</evidence>
<gene>
    <name evidence="1" type="ORF">HMPREF9440_01030</name>
</gene>
<organism evidence="1 2">
    <name type="scientific">Sutterella parvirubra YIT 11816</name>
    <dbReference type="NCBI Taxonomy" id="762967"/>
    <lineage>
        <taxon>Bacteria</taxon>
        <taxon>Pseudomonadati</taxon>
        <taxon>Pseudomonadota</taxon>
        <taxon>Betaproteobacteria</taxon>
        <taxon>Burkholderiales</taxon>
        <taxon>Sutterellaceae</taxon>
        <taxon>Sutterella</taxon>
    </lineage>
</organism>
<name>H3KE66_9BURK</name>
<evidence type="ECO:0000313" key="2">
    <source>
        <dbReference type="Proteomes" id="UP000004956"/>
    </source>
</evidence>
<dbReference type="RefSeq" id="WP_008541821.1">
    <property type="nucleotide sequence ID" value="NZ_JH604940.1"/>
</dbReference>
<dbReference type="PATRIC" id="fig|762967.3.peg.819"/>
<sequence>MEKTFEKNDNAGRFAERFLPSLRAPAFWEVVPLTMGDYDEFTIRPDEMPMDAARRIQGGNDWSERLEVPRKLLKKDQLEPYARLFD</sequence>